<feature type="signal peptide" evidence="1">
    <location>
        <begin position="1"/>
        <end position="21"/>
    </location>
</feature>
<dbReference type="Gene3D" id="1.25.40.10">
    <property type="entry name" value="Tetratricopeptide repeat domain"/>
    <property type="match status" value="3"/>
</dbReference>
<keyword evidence="1" id="KW-0732">Signal</keyword>
<dbReference type="PANTHER" id="PTHR12558:SF47">
    <property type="entry name" value="LIPOPOLYSACCHARIDE ASSEMBLY PROTEIN B"/>
    <property type="match status" value="1"/>
</dbReference>
<dbReference type="RefSeq" id="WP_093238456.1">
    <property type="nucleotide sequence ID" value="NZ_FNQF01000001.1"/>
</dbReference>
<dbReference type="Proteomes" id="UP000198820">
    <property type="component" value="Unassembled WGS sequence"/>
</dbReference>
<dbReference type="SMART" id="SM00028">
    <property type="entry name" value="TPR"/>
    <property type="match status" value="5"/>
</dbReference>
<dbReference type="Pfam" id="PF13181">
    <property type="entry name" value="TPR_8"/>
    <property type="match status" value="2"/>
</dbReference>
<protein>
    <submittedName>
        <fullName evidence="2">Tetratricopeptide repeat-containing protein</fullName>
    </submittedName>
</protein>
<sequence>MKKIRYISFLFFFIASLTLFAQEEINQNEVNRDDLGDVSDQFQELFFEALAQEAIENPEKAISALEKCLKLDETNFAALFLLGKNHGKLEEYSKAESYLNKALGQAEADQKKYVHQVLYQLYTQNKTFEKAIEQALILSENNSNYQQELINLYHITKQYDKALNQLQEFDQRYGYSDSRDQQRYVIYRSQNDEKAAISYFQNRLKKNSKDKNAYRFLNRIYLNRNEFEKVIELSQKAQQNLPEFVDVLPSLSLAYIKTEQKDLAKKYAQKTLNNPMIAEKEKVEVINAYRIYAEQNAEIKQDLISLLDQAITSEKNTSSQKELGNFYKEKDQEKALGHYREALRNKPNDFKLYKEILNLELYLGKFEDALNTSEQALSVYPSQAIFYYTQAAALFELNQTQKSIDQLEMSLSLLIDNTQLELQIYELYLKIYQTEKNAEKTKLYQEKIKHLKE</sequence>
<feature type="chain" id="PRO_5011771039" evidence="1">
    <location>
        <begin position="22"/>
        <end position="453"/>
    </location>
</feature>
<dbReference type="Pfam" id="PF13432">
    <property type="entry name" value="TPR_16"/>
    <property type="match status" value="1"/>
</dbReference>
<dbReference type="InterPro" id="IPR011990">
    <property type="entry name" value="TPR-like_helical_dom_sf"/>
</dbReference>
<keyword evidence="3" id="KW-1185">Reference proteome</keyword>
<organism evidence="2 3">
    <name type="scientific">Psychroflexus halocasei</name>
    <dbReference type="NCBI Taxonomy" id="908615"/>
    <lineage>
        <taxon>Bacteria</taxon>
        <taxon>Pseudomonadati</taxon>
        <taxon>Bacteroidota</taxon>
        <taxon>Flavobacteriia</taxon>
        <taxon>Flavobacteriales</taxon>
        <taxon>Flavobacteriaceae</taxon>
        <taxon>Psychroflexus</taxon>
    </lineage>
</organism>
<dbReference type="STRING" id="908615.SAMN05421540_101312"/>
<dbReference type="InterPro" id="IPR019734">
    <property type="entry name" value="TPR_rpt"/>
</dbReference>
<reference evidence="2 3" key="1">
    <citation type="submission" date="2016-10" db="EMBL/GenBank/DDBJ databases">
        <authorList>
            <person name="de Groot N.N."/>
        </authorList>
    </citation>
    <scope>NUCLEOTIDE SEQUENCE [LARGE SCALE GENOMIC DNA]</scope>
    <source>
        <strain evidence="2 3">DSM 23581</strain>
    </source>
</reference>
<dbReference type="PANTHER" id="PTHR12558">
    <property type="entry name" value="CELL DIVISION CYCLE 16,23,27"/>
    <property type="match status" value="1"/>
</dbReference>
<dbReference type="SUPFAM" id="SSF48452">
    <property type="entry name" value="TPR-like"/>
    <property type="match status" value="2"/>
</dbReference>
<evidence type="ECO:0000313" key="2">
    <source>
        <dbReference type="EMBL" id="SDZ79097.1"/>
    </source>
</evidence>
<proteinExistence type="predicted"/>
<dbReference type="EMBL" id="FNQF01000001">
    <property type="protein sequence ID" value="SDZ79097.1"/>
    <property type="molecule type" value="Genomic_DNA"/>
</dbReference>
<evidence type="ECO:0000313" key="3">
    <source>
        <dbReference type="Proteomes" id="UP000198820"/>
    </source>
</evidence>
<name>A0A1H3VWB4_9FLAO</name>
<evidence type="ECO:0000256" key="1">
    <source>
        <dbReference type="SAM" id="SignalP"/>
    </source>
</evidence>
<gene>
    <name evidence="2" type="ORF">SAMN05421540_101312</name>
</gene>
<accession>A0A1H3VWB4</accession>
<dbReference type="AlphaFoldDB" id="A0A1H3VWB4"/>